<keyword evidence="7" id="KW-0934">Plastid</keyword>
<keyword evidence="4" id="KW-1001">Plastid inner membrane</keyword>
<evidence type="ECO:0000256" key="4">
    <source>
        <dbReference type="ARBA" id="ARBA00022780"/>
    </source>
</evidence>
<protein>
    <recommendedName>
        <fullName evidence="7">Protein TIC 20</fullName>
    </recommendedName>
</protein>
<evidence type="ECO:0000313" key="8">
    <source>
        <dbReference type="Proteomes" id="UP000515121"/>
    </source>
</evidence>
<dbReference type="PANTHER" id="PTHR33510">
    <property type="entry name" value="PROTEIN TIC 20-II, CHLOROPLASTIC"/>
    <property type="match status" value="1"/>
</dbReference>
<evidence type="ECO:0000256" key="6">
    <source>
        <dbReference type="ARBA" id="ARBA00023136"/>
    </source>
</evidence>
<keyword evidence="3" id="KW-0812">Transmembrane</keyword>
<keyword evidence="7" id="KW-0150">Chloroplast</keyword>
<accession>A0A6P6AC96</accession>
<dbReference type="OrthoDB" id="602284at2759"/>
<dbReference type="Proteomes" id="UP000515121">
    <property type="component" value="Unplaced"/>
</dbReference>
<organism evidence="8 9">
    <name type="scientific">Durio zibethinus</name>
    <name type="common">Durian</name>
    <dbReference type="NCBI Taxonomy" id="66656"/>
    <lineage>
        <taxon>Eukaryota</taxon>
        <taxon>Viridiplantae</taxon>
        <taxon>Streptophyta</taxon>
        <taxon>Embryophyta</taxon>
        <taxon>Tracheophyta</taxon>
        <taxon>Spermatophyta</taxon>
        <taxon>Magnoliopsida</taxon>
        <taxon>eudicotyledons</taxon>
        <taxon>Gunneridae</taxon>
        <taxon>Pentapetalae</taxon>
        <taxon>rosids</taxon>
        <taxon>malvids</taxon>
        <taxon>Malvales</taxon>
        <taxon>Malvaceae</taxon>
        <taxon>Helicteroideae</taxon>
        <taxon>Durio</taxon>
    </lineage>
</organism>
<dbReference type="GeneID" id="111308437"/>
<dbReference type="GO" id="GO:0009706">
    <property type="term" value="C:chloroplast inner membrane"/>
    <property type="evidence" value="ECO:0007669"/>
    <property type="project" value="UniProtKB-SubCell"/>
</dbReference>
<evidence type="ECO:0000256" key="1">
    <source>
        <dbReference type="ARBA" id="ARBA00004478"/>
    </source>
</evidence>
<keyword evidence="6" id="KW-0472">Membrane</keyword>
<comment type="similarity">
    <text evidence="2 7">Belongs to the Tic20 family.</text>
</comment>
<evidence type="ECO:0000256" key="5">
    <source>
        <dbReference type="ARBA" id="ARBA00022989"/>
    </source>
</evidence>
<proteinExistence type="inferred from homology"/>
<evidence type="ECO:0000256" key="7">
    <source>
        <dbReference type="RuleBase" id="RU367003"/>
    </source>
</evidence>
<evidence type="ECO:0000256" key="3">
    <source>
        <dbReference type="ARBA" id="ARBA00022692"/>
    </source>
</evidence>
<dbReference type="RefSeq" id="XP_022762495.1">
    <property type="nucleotide sequence ID" value="XM_022906760.1"/>
</dbReference>
<dbReference type="Pfam" id="PF16166">
    <property type="entry name" value="TIC20"/>
    <property type="match status" value="1"/>
</dbReference>
<dbReference type="KEGG" id="dzi:111308437"/>
<gene>
    <name evidence="9" type="primary">LOC111308437</name>
</gene>
<comment type="function">
    <text evidence="7">Involved in protein precursor import into chloroplasts.</text>
</comment>
<evidence type="ECO:0000256" key="2">
    <source>
        <dbReference type="ARBA" id="ARBA00009596"/>
    </source>
</evidence>
<dbReference type="AlphaFoldDB" id="A0A6P6AC96"/>
<comment type="subcellular location">
    <subcellularLocation>
        <location evidence="1">Plastid</location>
        <location evidence="1">Chloroplast inner membrane</location>
        <topology evidence="1">Multi-pass membrane protein</topology>
    </subcellularLocation>
    <subcellularLocation>
        <location evidence="7">Plastid</location>
        <location evidence="7">Chloroplast membrane</location>
        <topology evidence="7">Multi-pass membrane protein</topology>
    </subcellularLocation>
</comment>
<sequence length="105" mass="12145">MLSSNIGAHGFFSSTSTQYNHLTALSSQFKGEDADDLLYKNHALPRLQRCHFSPRANKDDIFKNSYAVRTEKPEWWWRTLACVPYLIALQISDAGYFIQPYLEQL</sequence>
<dbReference type="InterPro" id="IPR005691">
    <property type="entry name" value="Tic20"/>
</dbReference>
<dbReference type="PANTHER" id="PTHR33510:SF12">
    <property type="entry name" value="PROTEIN TIC 20-IV, CHLOROPLASTIC"/>
    <property type="match status" value="1"/>
</dbReference>
<reference evidence="9" key="1">
    <citation type="submission" date="2025-08" db="UniProtKB">
        <authorList>
            <consortium name="RefSeq"/>
        </authorList>
    </citation>
    <scope>IDENTIFICATION</scope>
    <source>
        <tissue evidence="9">Fruit stalk</tissue>
    </source>
</reference>
<evidence type="ECO:0000313" key="9">
    <source>
        <dbReference type="RefSeq" id="XP_022762495.1"/>
    </source>
</evidence>
<keyword evidence="8" id="KW-1185">Reference proteome</keyword>
<name>A0A6P6AC96_DURZI</name>
<keyword evidence="5" id="KW-1133">Transmembrane helix</keyword>